<dbReference type="HOGENOM" id="CLU_068675_0_0_6"/>
<keyword evidence="2" id="KW-0548">Nucleotidyltransferase</keyword>
<evidence type="ECO:0000256" key="2">
    <source>
        <dbReference type="ARBA" id="ARBA00022695"/>
    </source>
</evidence>
<comment type="caution">
    <text evidence="12">The sequence shown here is derived from an EMBL/GenBank/DDBJ whole genome shotgun (WGS) entry which is preliminary data.</text>
</comment>
<dbReference type="GO" id="GO:0046872">
    <property type="term" value="F:metal ion binding"/>
    <property type="evidence" value="ECO:0007669"/>
    <property type="project" value="UniProtKB-KW"/>
</dbReference>
<evidence type="ECO:0000313" key="12">
    <source>
        <dbReference type="EMBL" id="CDH34206.1"/>
    </source>
</evidence>
<evidence type="ECO:0000256" key="9">
    <source>
        <dbReference type="ARBA" id="ARBA00044145"/>
    </source>
</evidence>
<feature type="domain" description="Cyclic GMP-AMP synthase DncV-like nucleotidyltransferase" evidence="11">
    <location>
        <begin position="52"/>
        <end position="129"/>
    </location>
</feature>
<dbReference type="Proteomes" id="UP000028480">
    <property type="component" value="Unassembled WGS sequence"/>
</dbReference>
<evidence type="ECO:0000259" key="11">
    <source>
        <dbReference type="Pfam" id="PF21654"/>
    </source>
</evidence>
<evidence type="ECO:0000256" key="7">
    <source>
        <dbReference type="ARBA" id="ARBA00023080"/>
    </source>
</evidence>
<reference evidence="12" key="1">
    <citation type="submission" date="2013-07" db="EMBL/GenBank/DDBJ databases">
        <title>Sub-species coevolution in mutualistic symbiosis.</title>
        <authorList>
            <person name="Murfin K."/>
            <person name="Klassen J."/>
            <person name="Lee M."/>
            <person name="Forst S."/>
            <person name="Stock P."/>
            <person name="Goodrich-Blair H."/>
        </authorList>
    </citation>
    <scope>NUCLEOTIDE SEQUENCE [LARGE SCALE GENOMIC DNA]</scope>
    <source>
        <strain evidence="12">Intermedium</strain>
    </source>
</reference>
<evidence type="ECO:0000256" key="5">
    <source>
        <dbReference type="ARBA" id="ARBA00022840"/>
    </source>
</evidence>
<keyword evidence="5" id="KW-0067">ATP-binding</keyword>
<dbReference type="Pfam" id="PF21654">
    <property type="entry name" value="DncV-like_NTFase"/>
    <property type="match status" value="1"/>
</dbReference>
<organism evidence="12 13">
    <name type="scientific">Xenorhabdus bovienii str. Intermedium</name>
    <dbReference type="NCBI Taxonomy" id="1379677"/>
    <lineage>
        <taxon>Bacteria</taxon>
        <taxon>Pseudomonadati</taxon>
        <taxon>Pseudomonadota</taxon>
        <taxon>Gammaproteobacteria</taxon>
        <taxon>Enterobacterales</taxon>
        <taxon>Morganellaceae</taxon>
        <taxon>Xenorhabdus</taxon>
    </lineage>
</organism>
<dbReference type="EMBL" id="CBTB010000221">
    <property type="protein sequence ID" value="CDH34206.1"/>
    <property type="molecule type" value="Genomic_DNA"/>
</dbReference>
<dbReference type="GO" id="GO:0009117">
    <property type="term" value="P:nucleotide metabolic process"/>
    <property type="evidence" value="ECO:0007669"/>
    <property type="project" value="UniProtKB-KW"/>
</dbReference>
<dbReference type="GO" id="GO:0005524">
    <property type="term" value="F:ATP binding"/>
    <property type="evidence" value="ECO:0007669"/>
    <property type="project" value="UniProtKB-KW"/>
</dbReference>
<comment type="catalytic activity">
    <reaction evidence="10">
        <text>GTP + ATP = 3',3'-cGAMP + 2 diphosphate</text>
        <dbReference type="Rhea" id="RHEA:35647"/>
        <dbReference type="ChEBI" id="CHEBI:30616"/>
        <dbReference type="ChEBI" id="CHEBI:33019"/>
        <dbReference type="ChEBI" id="CHEBI:37565"/>
        <dbReference type="ChEBI" id="CHEBI:71501"/>
    </reaction>
    <physiologicalReaction direction="left-to-right" evidence="10">
        <dbReference type="Rhea" id="RHEA:35648"/>
    </physiologicalReaction>
</comment>
<keyword evidence="3" id="KW-0479">Metal-binding</keyword>
<evidence type="ECO:0000256" key="3">
    <source>
        <dbReference type="ARBA" id="ARBA00022723"/>
    </source>
</evidence>
<dbReference type="GO" id="GO:0016779">
    <property type="term" value="F:nucleotidyltransferase activity"/>
    <property type="evidence" value="ECO:0007669"/>
    <property type="project" value="UniProtKB-KW"/>
</dbReference>
<dbReference type="RefSeq" id="WP_038190387.1">
    <property type="nucleotide sequence ID" value="NZ_CAWLWA010000204.1"/>
</dbReference>
<keyword evidence="4" id="KW-0547">Nucleotide-binding</keyword>
<keyword evidence="1" id="KW-0808">Transferase</keyword>
<dbReference type="InterPro" id="IPR048445">
    <property type="entry name" value="DncV-like_NTFase"/>
</dbReference>
<dbReference type="InterPro" id="IPR006116">
    <property type="entry name" value="NT_2-5OAS_ClassI-CCAase"/>
</dbReference>
<proteinExistence type="predicted"/>
<evidence type="ECO:0000256" key="4">
    <source>
        <dbReference type="ARBA" id="ARBA00022741"/>
    </source>
</evidence>
<dbReference type="CDD" id="cd05400">
    <property type="entry name" value="NT_2-5OAS_ClassI-CCAase"/>
    <property type="match status" value="1"/>
</dbReference>
<name>A0A077QPH7_XENBV</name>
<accession>A0A077QPH7</accession>
<evidence type="ECO:0000256" key="8">
    <source>
        <dbReference type="ARBA" id="ARBA00023118"/>
    </source>
</evidence>
<evidence type="ECO:0000313" key="13">
    <source>
        <dbReference type="Proteomes" id="UP000028480"/>
    </source>
</evidence>
<dbReference type="GO" id="GO:0051607">
    <property type="term" value="P:defense response to virus"/>
    <property type="evidence" value="ECO:0007669"/>
    <property type="project" value="UniProtKB-KW"/>
</dbReference>
<keyword evidence="7" id="KW-0546">Nucleotide metabolism</keyword>
<evidence type="ECO:0000256" key="6">
    <source>
        <dbReference type="ARBA" id="ARBA00022842"/>
    </source>
</evidence>
<dbReference type="AlphaFoldDB" id="A0A077QPH7"/>
<sequence>MSIQSKFNIFHKAIKLGRKDPEYKNARSKDDSITEDIKARFKENGYPIIEDFIQGSLATHTAIKEKGQDFDIDRAIVIEVSLAPDNPITPKEAVLEVLESRRFKNAKIKNPCVTADYKTENLHIDIPVYRRYENEQYELAIGKRHSDENNREWSTAAPHELIDWINNSDKYGLYGSEKIAQYRRFVRYLKRWRNFKFKKEVCKKIFSIGITVMVKEQFQSSVNTEGFPDDLSALRATLYGILNYGNYFTEVEEDSYKVKVLLPVSPRQDIFYKSSTDTGTQFRNKLKSLLDTLDKVASEESESKQCDLLRSVFGEDFPKSTSSNSTGSSSAKTVFATSGAVGTSQGA</sequence>
<gene>
    <name evidence="12" type="ORF">XBI1_2980001</name>
</gene>
<evidence type="ECO:0000256" key="1">
    <source>
        <dbReference type="ARBA" id="ARBA00022679"/>
    </source>
</evidence>
<evidence type="ECO:0000256" key="10">
    <source>
        <dbReference type="ARBA" id="ARBA00048304"/>
    </source>
</evidence>
<protein>
    <recommendedName>
        <fullName evidence="9">Cyclic GMP-AMP synthase</fullName>
    </recommendedName>
</protein>
<keyword evidence="6" id="KW-0460">Magnesium</keyword>
<keyword evidence="8" id="KW-0051">Antiviral defense</keyword>